<dbReference type="PANTHER" id="PTHR43073">
    <property type="entry name" value="DIHYDROPYRIMIDINE DEHYDROGENASE [NADP(+)]"/>
    <property type="match status" value="1"/>
</dbReference>
<keyword evidence="6" id="KW-0408">Iron</keyword>
<dbReference type="InterPro" id="IPR028261">
    <property type="entry name" value="DPD_II"/>
</dbReference>
<evidence type="ECO:0000256" key="11">
    <source>
        <dbReference type="ARBA" id="ARBA00048792"/>
    </source>
</evidence>
<dbReference type="InterPro" id="IPR036188">
    <property type="entry name" value="FAD/NAD-bd_sf"/>
</dbReference>
<evidence type="ECO:0000256" key="10">
    <source>
        <dbReference type="ARBA" id="ARBA00047685"/>
    </source>
</evidence>
<dbReference type="PRINTS" id="PR00419">
    <property type="entry name" value="ADXRDTASE"/>
</dbReference>
<gene>
    <name evidence="16" type="ORF">H9817_07555</name>
</gene>
<dbReference type="PANTHER" id="PTHR43073:SF2">
    <property type="entry name" value="DIHYDROPYRIMIDINE DEHYDROGENASE [NADP(+)]"/>
    <property type="match status" value="1"/>
</dbReference>
<dbReference type="SUPFAM" id="SSF51971">
    <property type="entry name" value="Nucleotide-binding domain"/>
    <property type="match status" value="2"/>
</dbReference>
<dbReference type="GO" id="GO:0046872">
    <property type="term" value="F:metal ion binding"/>
    <property type="evidence" value="ECO:0007669"/>
    <property type="project" value="UniProtKB-KW"/>
</dbReference>
<evidence type="ECO:0000313" key="17">
    <source>
        <dbReference type="Proteomes" id="UP000824017"/>
    </source>
</evidence>
<keyword evidence="5" id="KW-0560">Oxidoreductase</keyword>
<dbReference type="AlphaFoldDB" id="A0A9D2DB76"/>
<accession>A0A9D2DB76</accession>
<dbReference type="Gene3D" id="1.10.1060.10">
    <property type="entry name" value="Alpha-helical ferredoxin"/>
    <property type="match status" value="1"/>
</dbReference>
<comment type="catalytic activity">
    <reaction evidence="10">
        <text>5,6-dihydrothymine + NAD(+) = thymine + NADH + H(+)</text>
        <dbReference type="Rhea" id="RHEA:28791"/>
        <dbReference type="ChEBI" id="CHEBI:15378"/>
        <dbReference type="ChEBI" id="CHEBI:17821"/>
        <dbReference type="ChEBI" id="CHEBI:27468"/>
        <dbReference type="ChEBI" id="CHEBI:57540"/>
        <dbReference type="ChEBI" id="CHEBI:57945"/>
        <dbReference type="EC" id="1.3.1.1"/>
    </reaction>
</comment>
<dbReference type="PROSITE" id="PS51379">
    <property type="entry name" value="4FE4S_FER_2"/>
    <property type="match status" value="1"/>
</dbReference>
<dbReference type="Gene3D" id="3.40.50.720">
    <property type="entry name" value="NAD(P)-binding Rossmann-like Domain"/>
    <property type="match status" value="1"/>
</dbReference>
<evidence type="ECO:0000256" key="1">
    <source>
        <dbReference type="ARBA" id="ARBA00001917"/>
    </source>
</evidence>
<evidence type="ECO:0000256" key="9">
    <source>
        <dbReference type="ARBA" id="ARBA00032722"/>
    </source>
</evidence>
<proteinExistence type="predicted"/>
<dbReference type="GO" id="GO:0051536">
    <property type="term" value="F:iron-sulfur cluster binding"/>
    <property type="evidence" value="ECO:0007669"/>
    <property type="project" value="UniProtKB-KW"/>
</dbReference>
<evidence type="ECO:0000256" key="14">
    <source>
        <dbReference type="ARBA" id="ARBA00049728"/>
    </source>
</evidence>
<evidence type="ECO:0000256" key="2">
    <source>
        <dbReference type="ARBA" id="ARBA00022630"/>
    </source>
</evidence>
<evidence type="ECO:0000256" key="6">
    <source>
        <dbReference type="ARBA" id="ARBA00023004"/>
    </source>
</evidence>
<comment type="cofactor">
    <cofactor evidence="1">
        <name>FMN</name>
        <dbReference type="ChEBI" id="CHEBI:58210"/>
    </cofactor>
</comment>
<evidence type="ECO:0000256" key="8">
    <source>
        <dbReference type="ARBA" id="ARBA00030119"/>
    </source>
</evidence>
<feature type="non-terminal residue" evidence="16">
    <location>
        <position position="1"/>
    </location>
</feature>
<evidence type="ECO:0000256" key="13">
    <source>
        <dbReference type="ARBA" id="ARBA00049714"/>
    </source>
</evidence>
<dbReference type="Gene3D" id="3.50.50.60">
    <property type="entry name" value="FAD/NAD(P)-binding domain"/>
    <property type="match status" value="1"/>
</dbReference>
<dbReference type="PROSITE" id="PS00198">
    <property type="entry name" value="4FE4S_FER_1"/>
    <property type="match status" value="1"/>
</dbReference>
<dbReference type="Pfam" id="PF07992">
    <property type="entry name" value="Pyr_redox_2"/>
    <property type="match status" value="1"/>
</dbReference>
<keyword evidence="4" id="KW-0479">Metal-binding</keyword>
<protein>
    <recommendedName>
        <fullName evidence="14">dihydrouracil dehydrogenase (NAD(+))</fullName>
        <ecNumber evidence="14">1.3.1.1</ecNumber>
    </recommendedName>
    <alternativeName>
        <fullName evidence="9">Dihydrothymine dehydrogenase</fullName>
    </alternativeName>
    <alternativeName>
        <fullName evidence="8">Dihydrouracil dehydrogenase</fullName>
    </alternativeName>
</protein>
<dbReference type="Gene3D" id="3.30.70.20">
    <property type="match status" value="1"/>
</dbReference>
<keyword evidence="3" id="KW-0288">FMN</keyword>
<comment type="subunit">
    <text evidence="13">Heterotetramer of 2 PreA and 2 PreT subunits.</text>
</comment>
<evidence type="ECO:0000256" key="4">
    <source>
        <dbReference type="ARBA" id="ARBA00022723"/>
    </source>
</evidence>
<evidence type="ECO:0000256" key="7">
    <source>
        <dbReference type="ARBA" id="ARBA00023014"/>
    </source>
</evidence>
<comment type="function">
    <text evidence="12">Involved in pyrimidine base degradation. Catalyzes physiologically the reduction of uracil to 5,6-dihydrouracil (DHU) by using NADH as a specific cosubstrate. It also catalyzes the reverse reaction and the reduction of thymine to 5,6-dihydrothymine (DHT).</text>
</comment>
<dbReference type="InterPro" id="IPR017900">
    <property type="entry name" value="4Fe4S_Fe_S_CS"/>
</dbReference>
<keyword evidence="2" id="KW-0285">Flavoprotein</keyword>
<comment type="catalytic activity">
    <reaction evidence="11">
        <text>5,6-dihydrouracil + NAD(+) = uracil + NADH + H(+)</text>
        <dbReference type="Rhea" id="RHEA:20189"/>
        <dbReference type="ChEBI" id="CHEBI:15378"/>
        <dbReference type="ChEBI" id="CHEBI:15901"/>
        <dbReference type="ChEBI" id="CHEBI:17568"/>
        <dbReference type="ChEBI" id="CHEBI:57540"/>
        <dbReference type="ChEBI" id="CHEBI:57945"/>
        <dbReference type="EC" id="1.3.1.1"/>
    </reaction>
</comment>
<evidence type="ECO:0000313" key="16">
    <source>
        <dbReference type="EMBL" id="HIZ13763.1"/>
    </source>
</evidence>
<evidence type="ECO:0000259" key="15">
    <source>
        <dbReference type="PROSITE" id="PS51379"/>
    </source>
</evidence>
<comment type="caution">
    <text evidence="16">The sequence shown here is derived from an EMBL/GenBank/DDBJ whole genome shotgun (WGS) entry which is preliminary data.</text>
</comment>
<dbReference type="GO" id="GO:0004159">
    <property type="term" value="F:dihydropyrimidine dehydrogenase (NAD+) activity"/>
    <property type="evidence" value="ECO:0007669"/>
    <property type="project" value="UniProtKB-EC"/>
</dbReference>
<organism evidence="16 17">
    <name type="scientific">Candidatus Mediterraneibacter stercorigallinarum</name>
    <dbReference type="NCBI Taxonomy" id="2838686"/>
    <lineage>
        <taxon>Bacteria</taxon>
        <taxon>Bacillati</taxon>
        <taxon>Bacillota</taxon>
        <taxon>Clostridia</taxon>
        <taxon>Lachnospirales</taxon>
        <taxon>Lachnospiraceae</taxon>
        <taxon>Mediterraneibacter</taxon>
    </lineage>
</organism>
<name>A0A9D2DB76_9FIRM</name>
<dbReference type="InterPro" id="IPR023753">
    <property type="entry name" value="FAD/NAD-binding_dom"/>
</dbReference>
<reference evidence="16" key="2">
    <citation type="submission" date="2021-04" db="EMBL/GenBank/DDBJ databases">
        <authorList>
            <person name="Gilroy R."/>
        </authorList>
    </citation>
    <scope>NUCLEOTIDE SEQUENCE</scope>
    <source>
        <strain evidence="16">ChiGjej1B1-13045</strain>
    </source>
</reference>
<sequence length="646" mass="70092">YSGGADFHNIKGIVDAGIWPVTVATTLLKPGGYDRTAQMAALLEKENDVFTGVSVEGTAKLAADAKVSPYHVKAVKPLPSRKMKKQVPLLDCFTAPCKEGCPIHQDIPAYLQLVKAGKYEEALKVITEKNPLPFITGTICAHPCMGKCTRNFYEDSVHIREMKKIAAENGYDALIGKITAPAVTRPGKAAVVGGGPAGMAAAYFLRRAGMDVTLFEKTGALGGVVRHVIPGFRIPESAIDKDAALLEKLGVKIYLNSEITDISMLKNAGYTAVILAVGASEPGRLKLEKGDPVNALEFLADFKAQDGGLDVGKNVVVIGGGNTAMDTARAAKRTKGVEHVYLVYRRTKRYMPADEEELEMAVEDGVEFMELLSPVKLEDGKLLCKVMKLGDYDASGRRGVVETEEEKEVPADTVIAAVGEKVPTGFYEANGIHVNDRGRALVNEETCETNLAGVYVVGDGLGGPATVVEGIRDGKKAAEAVIGEALADDILSQTDEEIVYNRRGNLEDAKEDKEESGRCLGCEGICENCVEVCPNRANISIRVPGMEKHQIIHVDYMCNECGNCKSFCPYDSAPYLDKFTLFADEKDMENSKNQGFTVLDREAVKCKVRFFGDTYVWTKGEETRIPEGLLKLMETVCRDYAYLLKG</sequence>
<evidence type="ECO:0000256" key="12">
    <source>
        <dbReference type="ARBA" id="ARBA00049578"/>
    </source>
</evidence>
<dbReference type="SUPFAM" id="SSF46548">
    <property type="entry name" value="alpha-helical ferredoxin"/>
    <property type="match status" value="2"/>
</dbReference>
<dbReference type="EMBL" id="DXCD01000195">
    <property type="protein sequence ID" value="HIZ13763.1"/>
    <property type="molecule type" value="Genomic_DNA"/>
</dbReference>
<dbReference type="EC" id="1.3.1.1" evidence="14"/>
<evidence type="ECO:0000256" key="5">
    <source>
        <dbReference type="ARBA" id="ARBA00023002"/>
    </source>
</evidence>
<evidence type="ECO:0000256" key="3">
    <source>
        <dbReference type="ARBA" id="ARBA00022643"/>
    </source>
</evidence>
<keyword evidence="7" id="KW-0411">Iron-sulfur</keyword>
<dbReference type="InterPro" id="IPR017896">
    <property type="entry name" value="4Fe4S_Fe-S-bd"/>
</dbReference>
<dbReference type="Pfam" id="PF14691">
    <property type="entry name" value="Fer4_20"/>
    <property type="match status" value="1"/>
</dbReference>
<dbReference type="InterPro" id="IPR009051">
    <property type="entry name" value="Helical_ferredxn"/>
</dbReference>
<reference evidence="16" key="1">
    <citation type="journal article" date="2021" name="PeerJ">
        <title>Extensive microbial diversity within the chicken gut microbiome revealed by metagenomics and culture.</title>
        <authorList>
            <person name="Gilroy R."/>
            <person name="Ravi A."/>
            <person name="Getino M."/>
            <person name="Pursley I."/>
            <person name="Horton D.L."/>
            <person name="Alikhan N.F."/>
            <person name="Baker D."/>
            <person name="Gharbi K."/>
            <person name="Hall N."/>
            <person name="Watson M."/>
            <person name="Adriaenssens E.M."/>
            <person name="Foster-Nyarko E."/>
            <person name="Jarju S."/>
            <person name="Secka A."/>
            <person name="Antonio M."/>
            <person name="Oren A."/>
            <person name="Chaudhuri R.R."/>
            <person name="La Ragione R."/>
            <person name="Hildebrand F."/>
            <person name="Pallen M.J."/>
        </authorList>
    </citation>
    <scope>NUCLEOTIDE SEQUENCE</scope>
    <source>
        <strain evidence="16">ChiGjej1B1-13045</strain>
    </source>
</reference>
<dbReference type="Proteomes" id="UP000824017">
    <property type="component" value="Unassembled WGS sequence"/>
</dbReference>
<feature type="domain" description="4Fe-4S ferredoxin-type" evidence="15">
    <location>
        <begin position="550"/>
        <end position="578"/>
    </location>
</feature>